<accession>A0ABR4PV46</accession>
<organism evidence="2 3">
    <name type="scientific">Phlyctema vagabunda</name>
    <dbReference type="NCBI Taxonomy" id="108571"/>
    <lineage>
        <taxon>Eukaryota</taxon>
        <taxon>Fungi</taxon>
        <taxon>Dikarya</taxon>
        <taxon>Ascomycota</taxon>
        <taxon>Pezizomycotina</taxon>
        <taxon>Leotiomycetes</taxon>
        <taxon>Helotiales</taxon>
        <taxon>Dermateaceae</taxon>
        <taxon>Phlyctema</taxon>
    </lineage>
</organism>
<evidence type="ECO:0000313" key="2">
    <source>
        <dbReference type="EMBL" id="KAL3427121.1"/>
    </source>
</evidence>
<dbReference type="InterPro" id="IPR050977">
    <property type="entry name" value="Fungal_Meroterpenoid_Isomerase"/>
</dbReference>
<protein>
    <recommendedName>
        <fullName evidence="1">SnoaL-like domain-containing protein</fullName>
    </recommendedName>
</protein>
<sequence length="146" mass="16361">MAQSMRATLQKTAEGFLISLGTRDLDIITSNYTEDFTQSVLPASIGKAPVGKEEFRTSEFTTAFFAFMDDLVFTIKTIVIDVETRKVSIYAHGGGKHKTGTYTNEFAFFLEMSEDGKRIRSVQEFMDVDSARKLIGELVAYTESQK</sequence>
<reference evidence="2 3" key="1">
    <citation type="submission" date="2024-06" db="EMBL/GenBank/DDBJ databases">
        <title>Complete genome of Phlyctema vagabunda strain 19-DSS-EL-015.</title>
        <authorList>
            <person name="Fiorenzani C."/>
        </authorList>
    </citation>
    <scope>NUCLEOTIDE SEQUENCE [LARGE SCALE GENOMIC DNA]</scope>
    <source>
        <strain evidence="2 3">19-DSS-EL-015</strain>
    </source>
</reference>
<gene>
    <name evidence="2" type="ORF">PVAG01_00630</name>
</gene>
<dbReference type="Pfam" id="PF12680">
    <property type="entry name" value="SnoaL_2"/>
    <property type="match status" value="1"/>
</dbReference>
<dbReference type="PANTHER" id="PTHR39598:SF1">
    <property type="entry name" value="AUSTINOID BIOSYNTHESIS CLUSTERS PROTEIN F-RELATED"/>
    <property type="match status" value="1"/>
</dbReference>
<dbReference type="InterPro" id="IPR037401">
    <property type="entry name" value="SnoaL-like"/>
</dbReference>
<dbReference type="Proteomes" id="UP001629113">
    <property type="component" value="Unassembled WGS sequence"/>
</dbReference>
<dbReference type="SUPFAM" id="SSF54427">
    <property type="entry name" value="NTF2-like"/>
    <property type="match status" value="1"/>
</dbReference>
<keyword evidence="3" id="KW-1185">Reference proteome</keyword>
<dbReference type="Gene3D" id="3.10.450.50">
    <property type="match status" value="1"/>
</dbReference>
<evidence type="ECO:0000313" key="3">
    <source>
        <dbReference type="Proteomes" id="UP001629113"/>
    </source>
</evidence>
<proteinExistence type="predicted"/>
<dbReference type="PANTHER" id="PTHR39598">
    <property type="entry name" value="AUSTINOL SYNTHESIS PROTEIN F-RELATED"/>
    <property type="match status" value="1"/>
</dbReference>
<evidence type="ECO:0000259" key="1">
    <source>
        <dbReference type="Pfam" id="PF12680"/>
    </source>
</evidence>
<dbReference type="EMBL" id="JBFCZG010000001">
    <property type="protein sequence ID" value="KAL3427121.1"/>
    <property type="molecule type" value="Genomic_DNA"/>
</dbReference>
<comment type="caution">
    <text evidence="2">The sequence shown here is derived from an EMBL/GenBank/DDBJ whole genome shotgun (WGS) entry which is preliminary data.</text>
</comment>
<dbReference type="InterPro" id="IPR032710">
    <property type="entry name" value="NTF2-like_dom_sf"/>
</dbReference>
<feature type="domain" description="SnoaL-like" evidence="1">
    <location>
        <begin position="19"/>
        <end position="117"/>
    </location>
</feature>
<name>A0ABR4PV46_9HELO</name>